<dbReference type="EMBL" id="CP119881">
    <property type="protein sequence ID" value="WFD36836.1"/>
    <property type="molecule type" value="Genomic_DNA"/>
</dbReference>
<evidence type="ECO:0000256" key="3">
    <source>
        <dbReference type="ARBA" id="ARBA00022801"/>
    </source>
</evidence>
<dbReference type="PANTHER" id="PTHR17224:SF1">
    <property type="entry name" value="PEPTIDYL-TRNA HYDROLASE"/>
    <property type="match status" value="1"/>
</dbReference>
<evidence type="ECO:0000313" key="6">
    <source>
        <dbReference type="EMBL" id="WFD36836.1"/>
    </source>
</evidence>
<keyword evidence="7" id="KW-1185">Reference proteome</keyword>
<accession>A0AAF0EZ07</accession>
<name>A0AAF0EZ07_9BASI</name>
<dbReference type="EC" id="3.1.1.29" evidence="1"/>
<keyword evidence="2" id="KW-0820">tRNA-binding</keyword>
<proteinExistence type="inferred from homology"/>
<keyword evidence="3" id="KW-0378">Hydrolase</keyword>
<evidence type="ECO:0000313" key="7">
    <source>
        <dbReference type="Proteomes" id="UP001219933"/>
    </source>
</evidence>
<evidence type="ECO:0000256" key="4">
    <source>
        <dbReference type="ARBA" id="ARBA00022884"/>
    </source>
</evidence>
<evidence type="ECO:0000256" key="1">
    <source>
        <dbReference type="ARBA" id="ARBA00013260"/>
    </source>
</evidence>
<dbReference type="GO" id="GO:0004045">
    <property type="term" value="F:peptidyl-tRNA hydrolase activity"/>
    <property type="evidence" value="ECO:0007669"/>
    <property type="project" value="UniProtKB-EC"/>
</dbReference>
<dbReference type="AlphaFoldDB" id="A0AAF0EZ07"/>
<dbReference type="Proteomes" id="UP001219933">
    <property type="component" value="Chromosome 5"/>
</dbReference>
<sequence>MTSTQALCVAAAAAGQLAQYADRPVVRRAVLIAALGNYTHPHTRHSIAQYLLDGLSARAAAHDADLRAQVEQRVRRVISTARKQQQQQQKLIEEAAAGATLCEPDGPSKCAQHSDDPFLLYDLPRAAPAERAELFRAAQGWISKVSFLVDTLPPKGHALRRRADFSSAKYPYVIVDATLYKPKLLMNISGPGVRAAAAFAHVSVPQDILILHDELSRAFGKVSTKDGGSAAGHNGVKSTLDALGCTRNGTDFARVRIGIDRPPPGIDVSRWVLGQLPRDQLAECEWPPSPPATGKIVELVWQQVAAWCGRDKL</sequence>
<comment type="similarity">
    <text evidence="5">Belongs to the PTH family.</text>
</comment>
<evidence type="ECO:0000256" key="2">
    <source>
        <dbReference type="ARBA" id="ARBA00022555"/>
    </source>
</evidence>
<dbReference type="PANTHER" id="PTHR17224">
    <property type="entry name" value="PEPTIDYL-TRNA HYDROLASE"/>
    <property type="match status" value="1"/>
</dbReference>
<dbReference type="GO" id="GO:0000049">
    <property type="term" value="F:tRNA binding"/>
    <property type="evidence" value="ECO:0007669"/>
    <property type="project" value="UniProtKB-KW"/>
</dbReference>
<reference evidence="6" key="1">
    <citation type="submission" date="2023-03" db="EMBL/GenBank/DDBJ databases">
        <title>Mating type loci evolution in Malassezia.</title>
        <authorList>
            <person name="Coelho M.A."/>
        </authorList>
    </citation>
    <scope>NUCLEOTIDE SEQUENCE</scope>
    <source>
        <strain evidence="6">CBS 11721</strain>
    </source>
</reference>
<dbReference type="SUPFAM" id="SSF53178">
    <property type="entry name" value="Peptidyl-tRNA hydrolase-like"/>
    <property type="match status" value="1"/>
</dbReference>
<protein>
    <recommendedName>
        <fullName evidence="1">peptidyl-tRNA hydrolase</fullName>
        <ecNumber evidence="1">3.1.1.29</ecNumber>
    </recommendedName>
</protein>
<dbReference type="InterPro" id="IPR036416">
    <property type="entry name" value="Pept_tRNA_hydro_sf"/>
</dbReference>
<dbReference type="PROSITE" id="PS01196">
    <property type="entry name" value="PEPT_TRNA_HYDROL_2"/>
    <property type="match status" value="1"/>
</dbReference>
<dbReference type="Pfam" id="PF01195">
    <property type="entry name" value="Pept_tRNA_hydro"/>
    <property type="match status" value="1"/>
</dbReference>
<evidence type="ECO:0000256" key="5">
    <source>
        <dbReference type="ARBA" id="ARBA00038063"/>
    </source>
</evidence>
<organism evidence="6 7">
    <name type="scientific">Malassezia cuniculi</name>
    <dbReference type="NCBI Taxonomy" id="948313"/>
    <lineage>
        <taxon>Eukaryota</taxon>
        <taxon>Fungi</taxon>
        <taxon>Dikarya</taxon>
        <taxon>Basidiomycota</taxon>
        <taxon>Ustilaginomycotina</taxon>
        <taxon>Malasseziomycetes</taxon>
        <taxon>Malasseziales</taxon>
        <taxon>Malasseziaceae</taxon>
        <taxon>Malassezia</taxon>
    </lineage>
</organism>
<gene>
    <name evidence="6" type="ORF">MCUN1_003726</name>
</gene>
<dbReference type="Gene3D" id="3.40.50.1470">
    <property type="entry name" value="Peptidyl-tRNA hydrolase"/>
    <property type="match status" value="1"/>
</dbReference>
<dbReference type="InterPro" id="IPR001328">
    <property type="entry name" value="Pept_tRNA_hydro"/>
</dbReference>
<keyword evidence="4" id="KW-0694">RNA-binding</keyword>
<dbReference type="InterPro" id="IPR018171">
    <property type="entry name" value="Pept_tRNA_hydro_CS"/>
</dbReference>